<gene>
    <name evidence="2" type="ORF">JKP88DRAFT_257672</name>
</gene>
<dbReference type="SUPFAM" id="SSF50129">
    <property type="entry name" value="GroES-like"/>
    <property type="match status" value="1"/>
</dbReference>
<dbReference type="Gene3D" id="3.40.50.720">
    <property type="entry name" value="NAD(P)-binding Rossmann-like Domain"/>
    <property type="match status" value="2"/>
</dbReference>
<dbReference type="PANTHER" id="PTHR43677">
    <property type="entry name" value="SHORT-CHAIN DEHYDROGENASE/REDUCTASE"/>
    <property type="match status" value="1"/>
</dbReference>
<dbReference type="Proteomes" id="UP000664859">
    <property type="component" value="Unassembled WGS sequence"/>
</dbReference>
<name>A0A836CGA1_9STRA</name>
<reference evidence="2" key="1">
    <citation type="submission" date="2021-02" db="EMBL/GenBank/DDBJ databases">
        <title>First Annotated Genome of the Yellow-green Alga Tribonema minus.</title>
        <authorList>
            <person name="Mahan K.M."/>
        </authorList>
    </citation>
    <scope>NUCLEOTIDE SEQUENCE</scope>
    <source>
        <strain evidence="2">UTEX B ZZ1240</strain>
    </source>
</reference>
<proteinExistence type="predicted"/>
<dbReference type="InterPro" id="IPR011032">
    <property type="entry name" value="GroES-like_sf"/>
</dbReference>
<dbReference type="InterPro" id="IPR036291">
    <property type="entry name" value="NAD(P)-bd_dom_sf"/>
</dbReference>
<dbReference type="EMBL" id="JAFCMP010000224">
    <property type="protein sequence ID" value="KAG5182726.1"/>
    <property type="molecule type" value="Genomic_DNA"/>
</dbReference>
<evidence type="ECO:0000313" key="3">
    <source>
        <dbReference type="Proteomes" id="UP000664859"/>
    </source>
</evidence>
<dbReference type="InterPro" id="IPR020843">
    <property type="entry name" value="ER"/>
</dbReference>
<keyword evidence="3" id="KW-1185">Reference proteome</keyword>
<dbReference type="SMART" id="SM00829">
    <property type="entry name" value="PKS_ER"/>
    <property type="match status" value="1"/>
</dbReference>
<protein>
    <submittedName>
        <fullName evidence="2">Quinone oxidoreductase</fullName>
    </submittedName>
</protein>
<feature type="domain" description="Enoyl reductase (ER)" evidence="1">
    <location>
        <begin position="15"/>
        <end position="243"/>
    </location>
</feature>
<dbReference type="AlphaFoldDB" id="A0A836CGA1"/>
<dbReference type="OrthoDB" id="3509362at2759"/>
<dbReference type="GO" id="GO:0016491">
    <property type="term" value="F:oxidoreductase activity"/>
    <property type="evidence" value="ECO:0007669"/>
    <property type="project" value="InterPro"/>
</dbReference>
<comment type="caution">
    <text evidence="2">The sequence shown here is derived from an EMBL/GenBank/DDBJ whole genome shotgun (WGS) entry which is preliminary data.</text>
</comment>
<dbReference type="InterPro" id="IPR051397">
    <property type="entry name" value="Zn-ADH-like_protein"/>
</dbReference>
<dbReference type="SUPFAM" id="SSF51735">
    <property type="entry name" value="NAD(P)-binding Rossmann-fold domains"/>
    <property type="match status" value="1"/>
</dbReference>
<dbReference type="Pfam" id="PF08240">
    <property type="entry name" value="ADH_N"/>
    <property type="match status" value="1"/>
</dbReference>
<evidence type="ECO:0000313" key="2">
    <source>
        <dbReference type="EMBL" id="KAG5182726.1"/>
    </source>
</evidence>
<evidence type="ECO:0000259" key="1">
    <source>
        <dbReference type="SMART" id="SM00829"/>
    </source>
</evidence>
<organism evidence="2 3">
    <name type="scientific">Tribonema minus</name>
    <dbReference type="NCBI Taxonomy" id="303371"/>
    <lineage>
        <taxon>Eukaryota</taxon>
        <taxon>Sar</taxon>
        <taxon>Stramenopiles</taxon>
        <taxon>Ochrophyta</taxon>
        <taxon>PX clade</taxon>
        <taxon>Xanthophyceae</taxon>
        <taxon>Tribonematales</taxon>
        <taxon>Tribonemataceae</taxon>
        <taxon>Tribonema</taxon>
    </lineage>
</organism>
<dbReference type="PANTHER" id="PTHR43677:SF4">
    <property type="entry name" value="QUINONE OXIDOREDUCTASE-LIKE PROTEIN 2"/>
    <property type="match status" value="1"/>
</dbReference>
<dbReference type="InterPro" id="IPR013154">
    <property type="entry name" value="ADH-like_N"/>
</dbReference>
<sequence>MAEGDGKAVLCEKFGPIDSLRYRTVARCPPPTPGHVVISVRACGVNFPDVLMVQGKYQVRPQLPFAAGGEVSGIIRDVGEGVTHFKKGDAVIGFCGYGGFATEITMKATAVAPLPPGMPFADAAGFLVTYMTSYYALKSRAQLAPGETVLVLGAAGGCGMAAVQVRQVQIEVDAPVSAVTTAAARTSQRLTWPRNAVGGTVTEESLRCLSRYGRHLVVGFAAGDIPRIPTNLLLLRQASLMGVRAKSGA</sequence>
<dbReference type="Gene3D" id="3.90.180.10">
    <property type="entry name" value="Medium-chain alcohol dehydrogenases, catalytic domain"/>
    <property type="match status" value="1"/>
</dbReference>
<accession>A0A836CGA1</accession>